<dbReference type="AlphaFoldDB" id="A0A386ZI48"/>
<keyword evidence="2" id="KW-1185">Reference proteome</keyword>
<organism evidence="1 2">
    <name type="scientific">Nocardia yunnanensis</name>
    <dbReference type="NCBI Taxonomy" id="2382165"/>
    <lineage>
        <taxon>Bacteria</taxon>
        <taxon>Bacillati</taxon>
        <taxon>Actinomycetota</taxon>
        <taxon>Actinomycetes</taxon>
        <taxon>Mycobacteriales</taxon>
        <taxon>Nocardiaceae</taxon>
        <taxon>Nocardia</taxon>
    </lineage>
</organism>
<dbReference type="KEGG" id="nyu:D7D52_28270"/>
<dbReference type="OrthoDB" id="4556358at2"/>
<reference evidence="1 2" key="1">
    <citation type="submission" date="2018-09" db="EMBL/GenBank/DDBJ databases">
        <title>Nocardia yunnanensis sp. nov., an actinomycete isolated from a soil sample.</title>
        <authorList>
            <person name="Zhang J."/>
        </authorList>
    </citation>
    <scope>NUCLEOTIDE SEQUENCE [LARGE SCALE GENOMIC DNA]</scope>
    <source>
        <strain evidence="1 2">CFHS0054</strain>
    </source>
</reference>
<dbReference type="RefSeq" id="WP_120741190.1">
    <property type="nucleotide sequence ID" value="NZ_CP032568.1"/>
</dbReference>
<evidence type="ECO:0000313" key="2">
    <source>
        <dbReference type="Proteomes" id="UP000267164"/>
    </source>
</evidence>
<sequence>MSQWMTGPGGRIRIVFDNVVADGLRRDSVVGATDAAIDAYAAGQGVARVPGAVREVLRLIGARHGLWLAGTAFGVDAVTGETKRQALAALTGLAHALRDPAGMLVLSAHQAYTYQVIDGADLAQEDPPVWEIVEGQDARPRWRSVTAWFAAMDPDIESRREMLEVNAELGHELPAWAADIEPR</sequence>
<accession>A0A386ZI48</accession>
<protein>
    <submittedName>
        <fullName evidence="1">Uncharacterized protein</fullName>
    </submittedName>
</protein>
<dbReference type="Proteomes" id="UP000267164">
    <property type="component" value="Chromosome"/>
</dbReference>
<gene>
    <name evidence="1" type="ORF">D7D52_28270</name>
</gene>
<dbReference type="EMBL" id="CP032568">
    <property type="protein sequence ID" value="AYF77060.1"/>
    <property type="molecule type" value="Genomic_DNA"/>
</dbReference>
<proteinExistence type="predicted"/>
<name>A0A386ZI48_9NOCA</name>
<evidence type="ECO:0000313" key="1">
    <source>
        <dbReference type="EMBL" id="AYF77060.1"/>
    </source>
</evidence>